<dbReference type="EMBL" id="JBBXMP010000017">
    <property type="protein sequence ID" value="KAL0068614.1"/>
    <property type="molecule type" value="Genomic_DNA"/>
</dbReference>
<dbReference type="Proteomes" id="UP001437256">
    <property type="component" value="Unassembled WGS sequence"/>
</dbReference>
<feature type="compositionally biased region" description="Polar residues" evidence="1">
    <location>
        <begin position="11"/>
        <end position="23"/>
    </location>
</feature>
<feature type="compositionally biased region" description="Basic residues" evidence="1">
    <location>
        <begin position="1"/>
        <end position="10"/>
    </location>
</feature>
<feature type="compositionally biased region" description="Low complexity" evidence="1">
    <location>
        <begin position="216"/>
        <end position="228"/>
    </location>
</feature>
<organism evidence="2 3">
    <name type="scientific">Marasmius tenuissimus</name>
    <dbReference type="NCBI Taxonomy" id="585030"/>
    <lineage>
        <taxon>Eukaryota</taxon>
        <taxon>Fungi</taxon>
        <taxon>Dikarya</taxon>
        <taxon>Basidiomycota</taxon>
        <taxon>Agaricomycotina</taxon>
        <taxon>Agaricomycetes</taxon>
        <taxon>Agaricomycetidae</taxon>
        <taxon>Agaricales</taxon>
        <taxon>Marasmiineae</taxon>
        <taxon>Marasmiaceae</taxon>
        <taxon>Marasmius</taxon>
    </lineage>
</organism>
<proteinExistence type="predicted"/>
<feature type="compositionally biased region" description="Polar residues" evidence="1">
    <location>
        <begin position="82"/>
        <end position="91"/>
    </location>
</feature>
<dbReference type="PANTHER" id="PTHR38701:SF1">
    <property type="entry name" value="UP-REGULATED DURING SEPTATION PROTEIN 1 DOMAIN-CONTAINING PROTEIN"/>
    <property type="match status" value="1"/>
</dbReference>
<evidence type="ECO:0000256" key="1">
    <source>
        <dbReference type="SAM" id="MobiDB-lite"/>
    </source>
</evidence>
<gene>
    <name evidence="2" type="ORF">AAF712_004330</name>
</gene>
<name>A0ABR3A5F3_9AGAR</name>
<dbReference type="PANTHER" id="PTHR38701">
    <property type="entry name" value="CHROMOSOME 8, WHOLE GENOME SHOTGUN SEQUENCE"/>
    <property type="match status" value="1"/>
</dbReference>
<accession>A0ABR3A5F3</accession>
<keyword evidence="3" id="KW-1185">Reference proteome</keyword>
<feature type="compositionally biased region" description="Acidic residues" evidence="1">
    <location>
        <begin position="382"/>
        <end position="394"/>
    </location>
</feature>
<feature type="compositionally biased region" description="Low complexity" evidence="1">
    <location>
        <begin position="318"/>
        <end position="356"/>
    </location>
</feature>
<feature type="compositionally biased region" description="Polar residues" evidence="1">
    <location>
        <begin position="152"/>
        <end position="161"/>
    </location>
</feature>
<feature type="compositionally biased region" description="Low complexity" evidence="1">
    <location>
        <begin position="171"/>
        <end position="205"/>
    </location>
</feature>
<feature type="compositionally biased region" description="Acidic residues" evidence="1">
    <location>
        <begin position="468"/>
        <end position="480"/>
    </location>
</feature>
<feature type="compositionally biased region" description="Basic and acidic residues" evidence="1">
    <location>
        <begin position="525"/>
        <end position="534"/>
    </location>
</feature>
<feature type="region of interest" description="Disordered" evidence="1">
    <location>
        <begin position="1"/>
        <end position="407"/>
    </location>
</feature>
<protein>
    <submittedName>
        <fullName evidence="2">Uncharacterized protein</fullName>
    </submittedName>
</protein>
<feature type="region of interest" description="Disordered" evidence="1">
    <location>
        <begin position="503"/>
        <end position="564"/>
    </location>
</feature>
<evidence type="ECO:0000313" key="3">
    <source>
        <dbReference type="Proteomes" id="UP001437256"/>
    </source>
</evidence>
<feature type="compositionally biased region" description="Polar residues" evidence="1">
    <location>
        <begin position="104"/>
        <end position="118"/>
    </location>
</feature>
<feature type="compositionally biased region" description="Polar residues" evidence="1">
    <location>
        <begin position="135"/>
        <end position="144"/>
    </location>
</feature>
<feature type="region of interest" description="Disordered" evidence="1">
    <location>
        <begin position="461"/>
        <end position="488"/>
    </location>
</feature>
<evidence type="ECO:0000313" key="2">
    <source>
        <dbReference type="EMBL" id="KAL0068614.1"/>
    </source>
</evidence>
<comment type="caution">
    <text evidence="2">The sequence shown here is derived from an EMBL/GenBank/DDBJ whole genome shotgun (WGS) entry which is preliminary data.</text>
</comment>
<reference evidence="2 3" key="1">
    <citation type="submission" date="2024-05" db="EMBL/GenBank/DDBJ databases">
        <title>A draft genome resource for the thread blight pathogen Marasmius tenuissimus strain MS-2.</title>
        <authorList>
            <person name="Yulfo-Soto G.E."/>
            <person name="Baruah I.K."/>
            <person name="Amoako-Attah I."/>
            <person name="Bukari Y."/>
            <person name="Meinhardt L.W."/>
            <person name="Bailey B.A."/>
            <person name="Cohen S.P."/>
        </authorList>
    </citation>
    <scope>NUCLEOTIDE SEQUENCE [LARGE SCALE GENOMIC DNA]</scope>
    <source>
        <strain evidence="2 3">MS-2</strain>
    </source>
</reference>
<feature type="compositionally biased region" description="Polar residues" evidence="1">
    <location>
        <begin position="61"/>
        <end position="75"/>
    </location>
</feature>
<sequence>MEAHLKRKVTSKLSPNDSPSSRPASPVKTLAHSPSISTLRPKAKVNTSATARTAKVKPTVSAKSSPIASTVSTSLPRPASPSKFQRPTASPQPGPQRIRAARSNLGTKISQSVPSTPIMSPVEPSPSPLRPTFGVGNTSPQLSERSGPFHSGPSTERSLLASNRREPSPSPIVRVKSKVSSVAKPAPSESLSPPLGPSFPSSKPGTPRIRAPSITSSLSLNSYNPSNSHTFAPPSPSTKSEVIHYPITTATPAANPHRFATTRASPPPPSHHHYQPFSPPTTRDDSNVNYNANKLPHRPSISARVDPAFVPLPPHSPPASALSFSSRSSVSASRSSVSGETKSSSTTSHHTPQGSSDLKSTLDALVQINGFEENGNALGISYDDDPRDESEQESEEKKVKNAAKSNRKIQDLEISNRSLLAINSMLESTRNRQAKEIRDLRRKLRESRLILPPRTYRIVSSGDKDNIEVEDESDDEDEAELEKSDDQSFMRVRMMIDELVESGKQALASKPEDFMTGRKSGAKVLNEDELKSWRDSAGGSGRDEHERRTSPSRAAIPDDHDIDELDSEDEVSMIILPHSNSNSPSPPPILITRP</sequence>